<reference evidence="2 4" key="2">
    <citation type="submission" date="2018-11" db="EMBL/GenBank/DDBJ databases">
        <authorList>
            <consortium name="Pathogen Informatics"/>
        </authorList>
    </citation>
    <scope>NUCLEOTIDE SEQUENCE [LARGE SCALE GENOMIC DNA]</scope>
</reference>
<keyword evidence="4" id="KW-1185">Reference proteome</keyword>
<dbReference type="InterPro" id="IPR003582">
    <property type="entry name" value="ShKT_dom"/>
</dbReference>
<evidence type="ECO:0000313" key="5">
    <source>
        <dbReference type="WBParaSite" id="DME_0001000501-mRNA-1"/>
    </source>
</evidence>
<dbReference type="AlphaFoldDB" id="A0A0N4UPU9"/>
<dbReference type="EMBL" id="UYYG01001252">
    <property type="protein sequence ID" value="VDN60848.1"/>
    <property type="molecule type" value="Genomic_DNA"/>
</dbReference>
<dbReference type="Proteomes" id="UP000274756">
    <property type="component" value="Unassembled WGS sequence"/>
</dbReference>
<dbReference type="Pfam" id="PF01549">
    <property type="entry name" value="ShK"/>
    <property type="match status" value="3"/>
</dbReference>
<dbReference type="WBParaSite" id="DME_0001000501-mRNA-1">
    <property type="protein sequence ID" value="DME_0001000501-mRNA-1"/>
    <property type="gene ID" value="DME_0001000501"/>
</dbReference>
<feature type="domain" description="ShKT" evidence="1">
    <location>
        <begin position="80"/>
        <end position="116"/>
    </location>
</feature>
<dbReference type="Gene3D" id="1.10.10.1940">
    <property type="match status" value="2"/>
</dbReference>
<dbReference type="SMART" id="SM00254">
    <property type="entry name" value="ShKT"/>
    <property type="match status" value="2"/>
</dbReference>
<feature type="domain" description="ShKT" evidence="1">
    <location>
        <begin position="152"/>
        <end position="187"/>
    </location>
</feature>
<evidence type="ECO:0000313" key="2">
    <source>
        <dbReference type="EMBL" id="VDN60848.1"/>
    </source>
</evidence>
<evidence type="ECO:0000313" key="4">
    <source>
        <dbReference type="Proteomes" id="UP000274756"/>
    </source>
</evidence>
<proteinExistence type="predicted"/>
<reference evidence="5" key="1">
    <citation type="submission" date="2017-02" db="UniProtKB">
        <authorList>
            <consortium name="WormBaseParasite"/>
        </authorList>
    </citation>
    <scope>IDENTIFICATION</scope>
</reference>
<evidence type="ECO:0000259" key="1">
    <source>
        <dbReference type="SMART" id="SM00254"/>
    </source>
</evidence>
<gene>
    <name evidence="2" type="ORF">DME_LOCUS10821</name>
</gene>
<accession>A0A0N4UPU9</accession>
<name>A0A0N4UPU9_DRAME</name>
<dbReference type="Proteomes" id="UP000038040">
    <property type="component" value="Unplaced"/>
</dbReference>
<evidence type="ECO:0000313" key="3">
    <source>
        <dbReference type="Proteomes" id="UP000038040"/>
    </source>
</evidence>
<protein>
    <submittedName>
        <fullName evidence="5">ShKT domain-containing protein</fullName>
    </submittedName>
</protein>
<sequence>MQLILTTIRKFNIIIFLFHSDININFFNGYFKIMEIFINRRSSNGFDDYKVAENCQKYPRLAENLCPSTCALCCKTLDYSCADLANCANITRAMCQTAGFYDALLRMCPRTCGLCRRPGADGCSHARIKELCQRSCNSLDCLSQTTAPALSVCRDERVNCRSRPDLCVGPYAAVYANQCKFTCGLCNRG</sequence>
<organism evidence="3 5">
    <name type="scientific">Dracunculus medinensis</name>
    <name type="common">Guinea worm</name>
    <dbReference type="NCBI Taxonomy" id="318479"/>
    <lineage>
        <taxon>Eukaryota</taxon>
        <taxon>Metazoa</taxon>
        <taxon>Ecdysozoa</taxon>
        <taxon>Nematoda</taxon>
        <taxon>Chromadorea</taxon>
        <taxon>Rhabditida</taxon>
        <taxon>Spirurina</taxon>
        <taxon>Dracunculoidea</taxon>
        <taxon>Dracunculidae</taxon>
        <taxon>Dracunculus</taxon>
    </lineage>
</organism>